<dbReference type="Gene3D" id="4.10.860.10">
    <property type="entry name" value="UVR domain"/>
    <property type="match status" value="1"/>
</dbReference>
<dbReference type="SUPFAM" id="SSF47781">
    <property type="entry name" value="RuvA domain 2-like"/>
    <property type="match status" value="1"/>
</dbReference>
<comment type="similarity">
    <text evidence="7">Belongs to the UvrC family.</text>
</comment>
<dbReference type="InterPro" id="IPR047296">
    <property type="entry name" value="GIY-YIG_UvrC_Cho"/>
</dbReference>
<proteinExistence type="inferred from homology"/>
<dbReference type="SUPFAM" id="SSF82771">
    <property type="entry name" value="GIY-YIG endonuclease"/>
    <property type="match status" value="1"/>
</dbReference>
<dbReference type="PANTHER" id="PTHR30562:SF1">
    <property type="entry name" value="UVRABC SYSTEM PROTEIN C"/>
    <property type="match status" value="1"/>
</dbReference>
<keyword evidence="2 7" id="KW-0227">DNA damage</keyword>
<dbReference type="SUPFAM" id="SSF46600">
    <property type="entry name" value="C-terminal UvrC-binding domain of UvrB"/>
    <property type="match status" value="1"/>
</dbReference>
<evidence type="ECO:0000259" key="10">
    <source>
        <dbReference type="PROSITE" id="PS50165"/>
    </source>
</evidence>
<evidence type="ECO:0000256" key="6">
    <source>
        <dbReference type="ARBA" id="ARBA00023236"/>
    </source>
</evidence>
<dbReference type="InterPro" id="IPR001162">
    <property type="entry name" value="UvrC_RNase_H_dom"/>
</dbReference>
<dbReference type="InterPro" id="IPR036876">
    <property type="entry name" value="UVR_dom_sf"/>
</dbReference>
<evidence type="ECO:0000259" key="9">
    <source>
        <dbReference type="PROSITE" id="PS50164"/>
    </source>
</evidence>
<dbReference type="PATRIC" id="fig|1497955.3.peg.1293"/>
<dbReference type="AlphaFoldDB" id="A0A133Y727"/>
<evidence type="ECO:0000313" key="11">
    <source>
        <dbReference type="EMBL" id="KXB39004.1"/>
    </source>
</evidence>
<dbReference type="GO" id="GO:0006289">
    <property type="term" value="P:nucleotide-excision repair"/>
    <property type="evidence" value="ECO:0007669"/>
    <property type="project" value="UniProtKB-UniRule"/>
</dbReference>
<evidence type="ECO:0000256" key="5">
    <source>
        <dbReference type="ARBA" id="ARBA00023204"/>
    </source>
</evidence>
<dbReference type="Gene3D" id="3.40.1440.10">
    <property type="entry name" value="GIY-YIG endonuclease"/>
    <property type="match status" value="1"/>
</dbReference>
<dbReference type="Pfam" id="PF01541">
    <property type="entry name" value="GIY-YIG"/>
    <property type="match status" value="1"/>
</dbReference>
<keyword evidence="5 7" id="KW-0234">DNA repair</keyword>
<dbReference type="STRING" id="1497955.HMPREF1872_01326"/>
<dbReference type="InterPro" id="IPR001943">
    <property type="entry name" value="UVR_dom"/>
</dbReference>
<reference evidence="12" key="1">
    <citation type="submission" date="2016-01" db="EMBL/GenBank/DDBJ databases">
        <authorList>
            <person name="Mitreva M."/>
            <person name="Pepin K.H."/>
            <person name="Mihindukulasuriya K.A."/>
            <person name="Fulton R."/>
            <person name="Fronick C."/>
            <person name="O'Laughlin M."/>
            <person name="Miner T."/>
            <person name="Herter B."/>
            <person name="Rosa B.A."/>
            <person name="Cordes M."/>
            <person name="Tomlinson C."/>
            <person name="Wollam A."/>
            <person name="Palsikar V.B."/>
            <person name="Mardis E.R."/>
            <person name="Wilson R.K."/>
        </authorList>
    </citation>
    <scope>NUCLEOTIDE SEQUENCE [LARGE SCALE GENOMIC DNA]</scope>
    <source>
        <strain evidence="12">KA00274</strain>
    </source>
</reference>
<comment type="subunit">
    <text evidence="7">Interacts with UvrB in an incision complex.</text>
</comment>
<dbReference type="Proteomes" id="UP000070080">
    <property type="component" value="Unassembled WGS sequence"/>
</dbReference>
<evidence type="ECO:0000259" key="8">
    <source>
        <dbReference type="PROSITE" id="PS50151"/>
    </source>
</evidence>
<dbReference type="PROSITE" id="PS50165">
    <property type="entry name" value="UVRC"/>
    <property type="match status" value="1"/>
</dbReference>
<dbReference type="RefSeq" id="WP_066714946.1">
    <property type="nucleotide sequence ID" value="NZ_JARFNM010000001.1"/>
</dbReference>
<keyword evidence="1 7" id="KW-0963">Cytoplasm</keyword>
<evidence type="ECO:0000313" key="12">
    <source>
        <dbReference type="Proteomes" id="UP000070080"/>
    </source>
</evidence>
<dbReference type="GO" id="GO:0009432">
    <property type="term" value="P:SOS response"/>
    <property type="evidence" value="ECO:0007669"/>
    <property type="project" value="UniProtKB-UniRule"/>
</dbReference>
<dbReference type="GO" id="GO:0005737">
    <property type="term" value="C:cytoplasm"/>
    <property type="evidence" value="ECO:0007669"/>
    <property type="project" value="UniProtKB-SubCell"/>
</dbReference>
<dbReference type="InterPro" id="IPR004791">
    <property type="entry name" value="UvrC"/>
</dbReference>
<feature type="domain" description="UVR" evidence="8">
    <location>
        <begin position="208"/>
        <end position="243"/>
    </location>
</feature>
<comment type="function">
    <text evidence="7">The UvrABC repair system catalyzes the recognition and processing of DNA lesions. UvrC both incises the 5' and 3' sides of the lesion. The N-terminal half is responsible for the 3' incision and the C-terminal half is responsible for the 5' incision.</text>
</comment>
<dbReference type="InterPro" id="IPR035901">
    <property type="entry name" value="GIY-YIG_endonuc_sf"/>
</dbReference>
<name>A0A133Y727_9FIRM</name>
<dbReference type="SMART" id="SM00278">
    <property type="entry name" value="HhH1"/>
    <property type="match status" value="2"/>
</dbReference>
<dbReference type="InterPro" id="IPR003583">
    <property type="entry name" value="Hlx-hairpin-Hlx_DNA-bd_motif"/>
</dbReference>
<keyword evidence="6 7" id="KW-0742">SOS response</keyword>
<keyword evidence="12" id="KW-1185">Reference proteome</keyword>
<keyword evidence="3 7" id="KW-0228">DNA excision</keyword>
<dbReference type="Pfam" id="PF22920">
    <property type="entry name" value="UvrC_RNaseH"/>
    <property type="match status" value="1"/>
</dbReference>
<dbReference type="InterPro" id="IPR000305">
    <property type="entry name" value="GIY-YIG_endonuc"/>
</dbReference>
<accession>A0A133Y727</accession>
<dbReference type="Pfam" id="PF14520">
    <property type="entry name" value="HHH_5"/>
    <property type="match status" value="1"/>
</dbReference>
<dbReference type="SMART" id="SM00465">
    <property type="entry name" value="GIYc"/>
    <property type="match status" value="1"/>
</dbReference>
<dbReference type="PROSITE" id="PS50151">
    <property type="entry name" value="UVR"/>
    <property type="match status" value="1"/>
</dbReference>
<feature type="domain" description="GIY-YIG" evidence="9">
    <location>
        <begin position="17"/>
        <end position="97"/>
    </location>
</feature>
<feature type="domain" description="UvrC family homology region profile" evidence="10">
    <location>
        <begin position="259"/>
        <end position="557"/>
    </location>
</feature>
<dbReference type="Pfam" id="PF08459">
    <property type="entry name" value="UvrC_RNaseH_dom"/>
    <property type="match status" value="1"/>
</dbReference>
<evidence type="ECO:0000256" key="3">
    <source>
        <dbReference type="ARBA" id="ARBA00022769"/>
    </source>
</evidence>
<dbReference type="InterPro" id="IPR038476">
    <property type="entry name" value="UvrC_RNase_H_dom_sf"/>
</dbReference>
<dbReference type="EMBL" id="LSCV01000044">
    <property type="protein sequence ID" value="KXB39004.1"/>
    <property type="molecule type" value="Genomic_DNA"/>
</dbReference>
<evidence type="ECO:0000256" key="2">
    <source>
        <dbReference type="ARBA" id="ARBA00022763"/>
    </source>
</evidence>
<dbReference type="PROSITE" id="PS50164">
    <property type="entry name" value="GIY_YIG"/>
    <property type="match status" value="1"/>
</dbReference>
<dbReference type="HAMAP" id="MF_00203">
    <property type="entry name" value="UvrC"/>
    <property type="match status" value="1"/>
</dbReference>
<dbReference type="PANTHER" id="PTHR30562">
    <property type="entry name" value="UVRC/OXIDOREDUCTASE"/>
    <property type="match status" value="1"/>
</dbReference>
<evidence type="ECO:0000256" key="7">
    <source>
        <dbReference type="HAMAP-Rule" id="MF_00203"/>
    </source>
</evidence>
<dbReference type="GO" id="GO:0009381">
    <property type="term" value="F:excinuclease ABC activity"/>
    <property type="evidence" value="ECO:0007669"/>
    <property type="project" value="UniProtKB-UniRule"/>
</dbReference>
<organism evidence="11 12">
    <name type="scientific">Amygdalobacter nucleatus</name>
    <dbReference type="NCBI Taxonomy" id="3029274"/>
    <lineage>
        <taxon>Bacteria</taxon>
        <taxon>Bacillati</taxon>
        <taxon>Bacillota</taxon>
        <taxon>Clostridia</taxon>
        <taxon>Eubacteriales</taxon>
        <taxon>Oscillospiraceae</taxon>
        <taxon>Amygdalobacter</taxon>
    </lineage>
</organism>
<evidence type="ECO:0000256" key="1">
    <source>
        <dbReference type="ARBA" id="ARBA00022490"/>
    </source>
</evidence>
<dbReference type="InterPro" id="IPR010994">
    <property type="entry name" value="RuvA_2-like"/>
</dbReference>
<evidence type="ECO:0000256" key="4">
    <source>
        <dbReference type="ARBA" id="ARBA00022881"/>
    </source>
</evidence>
<comment type="caution">
    <text evidence="11">The sequence shown here is derived from an EMBL/GenBank/DDBJ whole genome shotgun (WGS) entry which is preliminary data.</text>
</comment>
<dbReference type="InterPro" id="IPR050066">
    <property type="entry name" value="UvrABC_protein_C"/>
</dbReference>
<dbReference type="Gene3D" id="1.10.150.20">
    <property type="entry name" value="5' to 3' exonuclease, C-terminal subdomain"/>
    <property type="match status" value="1"/>
</dbReference>
<comment type="subcellular location">
    <subcellularLocation>
        <location evidence="7">Cytoplasm</location>
    </subcellularLocation>
</comment>
<dbReference type="FunFam" id="3.40.1440.10:FF:000001">
    <property type="entry name" value="UvrABC system protein C"/>
    <property type="match status" value="1"/>
</dbReference>
<protein>
    <recommendedName>
        <fullName evidence="7">UvrABC system protein C</fullName>
        <shortName evidence="7">Protein UvrC</shortName>
    </recommendedName>
    <alternativeName>
        <fullName evidence="7">Excinuclease ABC subunit C</fullName>
    </alternativeName>
</protein>
<dbReference type="Gene3D" id="3.30.420.340">
    <property type="entry name" value="UvrC, RNAse H endonuclease domain"/>
    <property type="match status" value="1"/>
</dbReference>
<keyword evidence="4 7" id="KW-0267">Excision nuclease</keyword>
<dbReference type="OrthoDB" id="9804933at2"/>
<sequence length="715" mass="81068">MTKRKAYLQQKLKLVPKNPGVYIMYDAKGSVIYVGKAIKLKNRLQCYFGDNRSQPSLKVAMMIAKIYDFQYIICQNEQEALILESNLIKRHQPFYNILLKDDHDYPYIKVSLNESWPRVTKAYRVGSDRAFGAKYYGPYLNSQLQMALRSLEQIFPLASCDPSKLKRFVPCLNYQIGKCIGTCCKVATRDDYLKVIERVCKYLNGDTQGVLSYLTEAMNEAASQGKFEQAAFFRDRLFALKALHATQRIVSQQAIDLDVLAICQQNLLYCIQKLEIRQGKITGASNFFISVEDLSYSLFGSDEKLPDVDASSNMQTDKAISKEVALLPNKSTGSLASLTEDEQSVTALLELFFSQHYAEIDNKPPNILLANSLNESILAQLKRDFIAITGQKCNFEQAKRGERYEWGKLALNNAREALSKKLLMLGSKISNRETALLSLQKLNNLKTIPHRIEAYDVANLGNDDLCAAMVCFIDGVYTPKNSLLFKLPNQNQQDDYLAMSTVLVRRLKHLATLEAVNSLAKPGAMELLKKADNLESEPDLILLDGGRGHQQAVLKALEQNFNWSRQSISKRLKIAGMVKNDKHETRALLTAEGEQLELMPALNVERKGTDIFLTSQNGTKQSTEEAVNLLRLLTKVQDEVHRLANDYYRKLQKKRILHYELQDIPGIGPKKCQLLLKHFKSTEAVKLASVAELEQVKGISHNNAEQIYEYYRLRQ</sequence>
<dbReference type="Pfam" id="PF02151">
    <property type="entry name" value="UVR"/>
    <property type="match status" value="1"/>
</dbReference>
<dbReference type="CDD" id="cd10434">
    <property type="entry name" value="GIY-YIG_UvrC_Cho"/>
    <property type="match status" value="1"/>
</dbReference>
<gene>
    <name evidence="7" type="primary">uvrC</name>
    <name evidence="11" type="ORF">HMPREF1872_01326</name>
</gene>
<dbReference type="GO" id="GO:0009380">
    <property type="term" value="C:excinuclease repair complex"/>
    <property type="evidence" value="ECO:0007669"/>
    <property type="project" value="InterPro"/>
</dbReference>
<dbReference type="GO" id="GO:0003677">
    <property type="term" value="F:DNA binding"/>
    <property type="evidence" value="ECO:0007669"/>
    <property type="project" value="UniProtKB-UniRule"/>
</dbReference>